<evidence type="ECO:0000313" key="2">
    <source>
        <dbReference type="Proteomes" id="UP000636479"/>
    </source>
</evidence>
<dbReference type="GeneID" id="59341292"/>
<protein>
    <submittedName>
        <fullName evidence="1">Uncharacterized protein</fullName>
    </submittedName>
</protein>
<name>A0A8H6WEE4_9AGAR</name>
<dbReference type="Proteomes" id="UP000636479">
    <property type="component" value="Unassembled WGS sequence"/>
</dbReference>
<keyword evidence="2" id="KW-1185">Reference proteome</keyword>
<organism evidence="1 2">
    <name type="scientific">Mycena indigotica</name>
    <dbReference type="NCBI Taxonomy" id="2126181"/>
    <lineage>
        <taxon>Eukaryota</taxon>
        <taxon>Fungi</taxon>
        <taxon>Dikarya</taxon>
        <taxon>Basidiomycota</taxon>
        <taxon>Agaricomycotina</taxon>
        <taxon>Agaricomycetes</taxon>
        <taxon>Agaricomycetidae</taxon>
        <taxon>Agaricales</taxon>
        <taxon>Marasmiineae</taxon>
        <taxon>Mycenaceae</taxon>
        <taxon>Mycena</taxon>
    </lineage>
</organism>
<dbReference type="SUPFAM" id="SSF52058">
    <property type="entry name" value="L domain-like"/>
    <property type="match status" value="1"/>
</dbReference>
<gene>
    <name evidence="1" type="ORF">MIND_00186700</name>
</gene>
<dbReference type="Gene3D" id="3.80.10.10">
    <property type="entry name" value="Ribonuclease Inhibitor"/>
    <property type="match status" value="1"/>
</dbReference>
<dbReference type="OrthoDB" id="3145912at2759"/>
<evidence type="ECO:0000313" key="1">
    <source>
        <dbReference type="EMBL" id="KAF7311763.1"/>
    </source>
</evidence>
<dbReference type="AlphaFoldDB" id="A0A8H6WEE4"/>
<accession>A0A8H6WEE4</accession>
<dbReference type="RefSeq" id="XP_037223871.1">
    <property type="nucleotide sequence ID" value="XM_037358776.1"/>
</dbReference>
<reference evidence="1" key="1">
    <citation type="submission" date="2020-05" db="EMBL/GenBank/DDBJ databases">
        <title>Mycena genomes resolve the evolution of fungal bioluminescence.</title>
        <authorList>
            <person name="Tsai I.J."/>
        </authorList>
    </citation>
    <scope>NUCLEOTIDE SEQUENCE</scope>
    <source>
        <strain evidence="1">171206Taipei</strain>
    </source>
</reference>
<dbReference type="InterPro" id="IPR032675">
    <property type="entry name" value="LRR_dom_sf"/>
</dbReference>
<dbReference type="EMBL" id="JACAZF010000002">
    <property type="protein sequence ID" value="KAF7311763.1"/>
    <property type="molecule type" value="Genomic_DNA"/>
</dbReference>
<proteinExistence type="predicted"/>
<comment type="caution">
    <text evidence="1">The sequence shown here is derived from an EMBL/GenBank/DDBJ whole genome shotgun (WGS) entry which is preliminary data.</text>
</comment>
<sequence>MHDPAHEADIFTIVSSLPLRRLATDLCEFFPGVDNYMTYIGLPFFSHLTHLDMLDDSESQIERLSPLLIRLPVLTHLALAVLPLSSIIQRLLEGCLHLQVLVILWEAFHSRVGRTAAAEITEHVSDPRFVMTIYHEWDEGVRLSDWDNGASTYWYRAQSFIASKRRQDIPMDCFWAED</sequence>